<dbReference type="SMART" id="SM00336">
    <property type="entry name" value="BBOX"/>
    <property type="match status" value="1"/>
</dbReference>
<dbReference type="Pfam" id="PF00643">
    <property type="entry name" value="zf-B_box"/>
    <property type="match status" value="1"/>
</dbReference>
<dbReference type="InterPro" id="IPR001841">
    <property type="entry name" value="Znf_RING"/>
</dbReference>
<dbReference type="RefSeq" id="XP_015250914.1">
    <property type="nucleotide sequence ID" value="XM_015395428.1"/>
</dbReference>
<dbReference type="InterPro" id="IPR000315">
    <property type="entry name" value="Znf_B-box"/>
</dbReference>
<dbReference type="PROSITE" id="PS00518">
    <property type="entry name" value="ZF_RING_1"/>
    <property type="match status" value="1"/>
</dbReference>
<keyword evidence="2 4" id="KW-0863">Zinc-finger</keyword>
<evidence type="ECO:0000256" key="4">
    <source>
        <dbReference type="PROSITE-ProRule" id="PRU00024"/>
    </source>
</evidence>
<name>A0A3Q2FFV2_CYPVA</name>
<dbReference type="InterPro" id="IPR013320">
    <property type="entry name" value="ConA-like_dom_sf"/>
</dbReference>
<dbReference type="InterPro" id="IPR017907">
    <property type="entry name" value="Znf_RING_CS"/>
</dbReference>
<dbReference type="GeneTree" id="ENSGT00970000193381"/>
<evidence type="ECO:0000259" key="5">
    <source>
        <dbReference type="PROSITE" id="PS50089"/>
    </source>
</evidence>
<dbReference type="InterPro" id="IPR001870">
    <property type="entry name" value="B30.2/SPRY"/>
</dbReference>
<evidence type="ECO:0000256" key="2">
    <source>
        <dbReference type="ARBA" id="ARBA00022771"/>
    </source>
</evidence>
<dbReference type="InterPro" id="IPR043136">
    <property type="entry name" value="B30.2/SPRY_sf"/>
</dbReference>
<dbReference type="OMA" id="PCIGTLN"/>
<dbReference type="AlphaFoldDB" id="A0A3Q2FFV2"/>
<dbReference type="OrthoDB" id="6105938at2759"/>
<dbReference type="SUPFAM" id="SSF49899">
    <property type="entry name" value="Concanavalin A-like lectins/glucanases"/>
    <property type="match status" value="1"/>
</dbReference>
<dbReference type="GO" id="GO:0008270">
    <property type="term" value="F:zinc ion binding"/>
    <property type="evidence" value="ECO:0007669"/>
    <property type="project" value="UniProtKB-KW"/>
</dbReference>
<dbReference type="InterPro" id="IPR003879">
    <property type="entry name" value="Butyrophylin_SPRY"/>
</dbReference>
<dbReference type="Gene3D" id="2.60.120.920">
    <property type="match status" value="1"/>
</dbReference>
<dbReference type="InterPro" id="IPR027370">
    <property type="entry name" value="Znf-RING_euk"/>
</dbReference>
<dbReference type="InterPro" id="IPR050143">
    <property type="entry name" value="TRIM/RBCC"/>
</dbReference>
<dbReference type="InterPro" id="IPR006574">
    <property type="entry name" value="PRY"/>
</dbReference>
<organism evidence="8 9">
    <name type="scientific">Cyprinodon variegatus</name>
    <name type="common">Sheepshead minnow</name>
    <dbReference type="NCBI Taxonomy" id="28743"/>
    <lineage>
        <taxon>Eukaryota</taxon>
        <taxon>Metazoa</taxon>
        <taxon>Chordata</taxon>
        <taxon>Craniata</taxon>
        <taxon>Vertebrata</taxon>
        <taxon>Euteleostomi</taxon>
        <taxon>Actinopterygii</taxon>
        <taxon>Neopterygii</taxon>
        <taxon>Teleostei</taxon>
        <taxon>Neoteleostei</taxon>
        <taxon>Acanthomorphata</taxon>
        <taxon>Ovalentaria</taxon>
        <taxon>Atherinomorphae</taxon>
        <taxon>Cyprinodontiformes</taxon>
        <taxon>Cyprinodontidae</taxon>
        <taxon>Cyprinodon</taxon>
    </lineage>
</organism>
<evidence type="ECO:0000256" key="1">
    <source>
        <dbReference type="ARBA" id="ARBA00022723"/>
    </source>
</evidence>
<evidence type="ECO:0000259" key="7">
    <source>
        <dbReference type="PROSITE" id="PS50188"/>
    </source>
</evidence>
<dbReference type="Gene3D" id="3.30.160.60">
    <property type="entry name" value="Classic Zinc Finger"/>
    <property type="match status" value="1"/>
</dbReference>
<evidence type="ECO:0000313" key="9">
    <source>
        <dbReference type="Proteomes" id="UP000265020"/>
    </source>
</evidence>
<dbReference type="Proteomes" id="UP000265020">
    <property type="component" value="Unassembled WGS sequence"/>
</dbReference>
<dbReference type="PROSITE" id="PS50119">
    <property type="entry name" value="ZF_BBOX"/>
    <property type="match status" value="1"/>
</dbReference>
<dbReference type="Pfam" id="PF13765">
    <property type="entry name" value="PRY"/>
    <property type="match status" value="1"/>
</dbReference>
<dbReference type="PRINTS" id="PR01407">
    <property type="entry name" value="BUTYPHLNCDUF"/>
</dbReference>
<dbReference type="Gene3D" id="3.30.40.10">
    <property type="entry name" value="Zinc/RING finger domain, C3HC4 (zinc finger)"/>
    <property type="match status" value="1"/>
</dbReference>
<dbReference type="PANTHER" id="PTHR24103">
    <property type="entry name" value="E3 UBIQUITIN-PROTEIN LIGASE TRIM"/>
    <property type="match status" value="1"/>
</dbReference>
<dbReference type="Pfam" id="PF13445">
    <property type="entry name" value="zf-RING_UBOX"/>
    <property type="match status" value="1"/>
</dbReference>
<evidence type="ECO:0000313" key="8">
    <source>
        <dbReference type="Ensembl" id="ENSCVAP00000002505.1"/>
    </source>
</evidence>
<protein>
    <submittedName>
        <fullName evidence="8">Zinc-binding protein A33-like</fullName>
    </submittedName>
</protein>
<keyword evidence="9" id="KW-1185">Reference proteome</keyword>
<accession>A0A3Q2FFV2</accession>
<dbReference type="SMART" id="SM00184">
    <property type="entry name" value="RING"/>
    <property type="match status" value="1"/>
</dbReference>
<dbReference type="InterPro" id="IPR003877">
    <property type="entry name" value="SPRY_dom"/>
</dbReference>
<feature type="domain" description="RING-type" evidence="5">
    <location>
        <begin position="11"/>
        <end position="51"/>
    </location>
</feature>
<dbReference type="SMART" id="SM00449">
    <property type="entry name" value="SPRY"/>
    <property type="match status" value="1"/>
</dbReference>
<dbReference type="InterPro" id="IPR013083">
    <property type="entry name" value="Znf_RING/FYVE/PHD"/>
</dbReference>
<dbReference type="Ensembl" id="ENSCVAT00000011605.1">
    <property type="protein sequence ID" value="ENSCVAP00000002505.1"/>
    <property type="gene ID" value="ENSCVAG00000003609.1"/>
</dbReference>
<reference evidence="8" key="1">
    <citation type="submission" date="2025-08" db="UniProtKB">
        <authorList>
            <consortium name="Ensembl"/>
        </authorList>
    </citation>
    <scope>IDENTIFICATION</scope>
</reference>
<dbReference type="GeneID" id="107098008"/>
<dbReference type="CDD" id="cd12893">
    <property type="entry name" value="SPRY_PRY_TRIM35"/>
    <property type="match status" value="1"/>
</dbReference>
<dbReference type="SUPFAM" id="SSF57850">
    <property type="entry name" value="RING/U-box"/>
    <property type="match status" value="1"/>
</dbReference>
<dbReference type="SMART" id="SM00589">
    <property type="entry name" value="PRY"/>
    <property type="match status" value="1"/>
</dbReference>
<keyword evidence="3" id="KW-0862">Zinc</keyword>
<dbReference type="FunFam" id="2.60.120.920:FF:000004">
    <property type="entry name" value="Butyrophilin subfamily 1 member A1"/>
    <property type="match status" value="1"/>
</dbReference>
<dbReference type="KEGG" id="cvg:107098008"/>
<feature type="domain" description="B box-type" evidence="6">
    <location>
        <begin position="83"/>
        <end position="124"/>
    </location>
</feature>
<evidence type="ECO:0000256" key="3">
    <source>
        <dbReference type="ARBA" id="ARBA00022833"/>
    </source>
</evidence>
<evidence type="ECO:0000259" key="6">
    <source>
        <dbReference type="PROSITE" id="PS50119"/>
    </source>
</evidence>
<dbReference type="PROSITE" id="PS50089">
    <property type="entry name" value="ZF_RING_2"/>
    <property type="match status" value="1"/>
</dbReference>
<reference evidence="8" key="2">
    <citation type="submission" date="2025-09" db="UniProtKB">
        <authorList>
            <consortium name="Ensembl"/>
        </authorList>
    </citation>
    <scope>IDENTIFICATION</scope>
</reference>
<dbReference type="Pfam" id="PF00622">
    <property type="entry name" value="SPRY"/>
    <property type="match status" value="1"/>
</dbReference>
<dbReference type="PROSITE" id="PS50188">
    <property type="entry name" value="B302_SPRY"/>
    <property type="match status" value="1"/>
</dbReference>
<sequence length="460" mass="52775">MSFQSEKDLSCPICFDIFKEPVVLSCSHSFCKDCLQRWWSERQKESCPLCKEISSFRSPPCNLALKNLCETFTLERKKKALKGPERLCSVHAETLKLFCLDHQQPVCLICRDSKAHSNHRFRPVEEAAQDHREALLRILKPLKKKLKLLKQAKGSCDETAEYVKIQAKHTEGRIRKHFSRLHQLLEEEEDVRIAALKEEEKWKCKVMKEHGEALNRTIDVISDTIRATEELLKAADLSFLQNHKDASTRVKHCTLLDDLQTPSGVLIEEAKHLGNLSYNIWTKLKKTVSYTPIVLDPKTAHPELILSADLTSVTFGARQKLPENPERFDQHHCVLGSEGFSSGTHSWDVDVRNDQNWGVGVLRESVQRKGEIRGGFWGICLFNGNFMAVSHPLPNQDLPVKKLRRIRVQLDWDGGTLSFFDLDADKHLHTFIHSFTEKMFPFIGTNNKLPVRILPVLSWV</sequence>
<keyword evidence="1" id="KW-0479">Metal-binding</keyword>
<proteinExistence type="predicted"/>
<feature type="domain" description="B30.2/SPRY" evidence="7">
    <location>
        <begin position="273"/>
        <end position="460"/>
    </location>
</feature>
<dbReference type="SUPFAM" id="SSF57845">
    <property type="entry name" value="B-box zinc-binding domain"/>
    <property type="match status" value="1"/>
</dbReference>